<evidence type="ECO:0000259" key="1">
    <source>
        <dbReference type="Pfam" id="PF01402"/>
    </source>
</evidence>
<dbReference type="Gene3D" id="1.10.3990.20">
    <property type="entry name" value="protein bp1543"/>
    <property type="match status" value="1"/>
</dbReference>
<evidence type="ECO:0000313" key="2">
    <source>
        <dbReference type="EMBL" id="HEX71628.1"/>
    </source>
</evidence>
<dbReference type="InterPro" id="IPR038268">
    <property type="entry name" value="RHH_sf"/>
</dbReference>
<dbReference type="GO" id="GO:0006355">
    <property type="term" value="P:regulation of DNA-templated transcription"/>
    <property type="evidence" value="ECO:0007669"/>
    <property type="project" value="InterPro"/>
</dbReference>
<dbReference type="InterPro" id="IPR010985">
    <property type="entry name" value="Ribbon_hlx_hlx"/>
</dbReference>
<dbReference type="CDD" id="cd21631">
    <property type="entry name" value="RHH_CopG_NikR-like"/>
    <property type="match status" value="1"/>
</dbReference>
<proteinExistence type="predicted"/>
<name>A0A7C2WKG8_9BACT</name>
<dbReference type="EMBL" id="DSID01000788">
    <property type="protein sequence ID" value="HEX71628.1"/>
    <property type="molecule type" value="Genomic_DNA"/>
</dbReference>
<dbReference type="Pfam" id="PF01402">
    <property type="entry name" value="RHH_1"/>
    <property type="match status" value="1"/>
</dbReference>
<sequence>MRQRMHRTQILLEPEQYRALVELARLEGRSLSELLRELVREHLAQRDQAADVILARQMAALERIRQHRQALLERRGGVPLDIDIAALVAAEREEHDADILASSTDDRR</sequence>
<accession>A0A7C2WKG8</accession>
<dbReference type="AlphaFoldDB" id="A0A7C2WKG8"/>
<organism evidence="2">
    <name type="scientific">Thermorudis sp</name>
    <dbReference type="NCBI Taxonomy" id="1969470"/>
    <lineage>
        <taxon>Bacteria</taxon>
        <taxon>Pseudomonadati</taxon>
        <taxon>Thermomicrobiota</taxon>
        <taxon>Thermomicrobia</taxon>
        <taxon>Thermomicrobia incertae sedis</taxon>
        <taxon>Thermorudis</taxon>
    </lineage>
</organism>
<protein>
    <submittedName>
        <fullName evidence="2">Ribbon-helix-helix protein, CopG family</fullName>
    </submittedName>
</protein>
<dbReference type="SUPFAM" id="SSF47598">
    <property type="entry name" value="Ribbon-helix-helix"/>
    <property type="match status" value="1"/>
</dbReference>
<comment type="caution">
    <text evidence="2">The sequence shown here is derived from an EMBL/GenBank/DDBJ whole genome shotgun (WGS) entry which is preliminary data.</text>
</comment>
<dbReference type="InterPro" id="IPR002145">
    <property type="entry name" value="CopG"/>
</dbReference>
<feature type="domain" description="Ribbon-helix-helix protein CopG" evidence="1">
    <location>
        <begin position="6"/>
        <end position="45"/>
    </location>
</feature>
<gene>
    <name evidence="2" type="ORF">ENP13_10375</name>
</gene>
<reference evidence="2" key="1">
    <citation type="journal article" date="2020" name="mSystems">
        <title>Genome- and Community-Level Interaction Insights into Carbon Utilization and Element Cycling Functions of Hydrothermarchaeota in Hydrothermal Sediment.</title>
        <authorList>
            <person name="Zhou Z."/>
            <person name="Liu Y."/>
            <person name="Xu W."/>
            <person name="Pan J."/>
            <person name="Luo Z.H."/>
            <person name="Li M."/>
        </authorList>
    </citation>
    <scope>NUCLEOTIDE SEQUENCE [LARGE SCALE GENOMIC DNA]</scope>
    <source>
        <strain evidence="2">SpSt-192</strain>
    </source>
</reference>